<comment type="caution">
    <text evidence="2">The sequence shown here is derived from an EMBL/GenBank/DDBJ whole genome shotgun (WGS) entry which is preliminary data.</text>
</comment>
<keyword evidence="3" id="KW-1185">Reference proteome</keyword>
<dbReference type="Proteomes" id="UP001151760">
    <property type="component" value="Unassembled WGS sequence"/>
</dbReference>
<evidence type="ECO:0000313" key="3">
    <source>
        <dbReference type="Proteomes" id="UP001151760"/>
    </source>
</evidence>
<gene>
    <name evidence="2" type="ORF">Tco_0682327</name>
</gene>
<evidence type="ECO:0000256" key="1">
    <source>
        <dbReference type="SAM" id="MobiDB-lite"/>
    </source>
</evidence>
<reference evidence="2" key="2">
    <citation type="submission" date="2022-01" db="EMBL/GenBank/DDBJ databases">
        <authorList>
            <person name="Yamashiro T."/>
            <person name="Shiraishi A."/>
            <person name="Satake H."/>
            <person name="Nakayama K."/>
        </authorList>
    </citation>
    <scope>NUCLEOTIDE SEQUENCE</scope>
</reference>
<proteinExistence type="predicted"/>
<protein>
    <submittedName>
        <fullName evidence="2">Uncharacterized protein</fullName>
    </submittedName>
</protein>
<dbReference type="EMBL" id="BQNB010009741">
    <property type="protein sequence ID" value="GJS67762.1"/>
    <property type="molecule type" value="Genomic_DNA"/>
</dbReference>
<evidence type="ECO:0000313" key="2">
    <source>
        <dbReference type="EMBL" id="GJS67762.1"/>
    </source>
</evidence>
<feature type="compositionally biased region" description="Basic residues" evidence="1">
    <location>
        <begin position="34"/>
        <end position="45"/>
    </location>
</feature>
<name>A0ABQ4XRV9_9ASTR</name>
<sequence length="99" mass="11516">MLYLSTHQDSTIIMQAEQTVPTRTRTRNCVVPNRKPKDKPRFNKGAKSKEYSLKQFEERDLCRPSKEYLQVKLVSMVDDEGRCSMRFTLSTSLKQAISD</sequence>
<feature type="region of interest" description="Disordered" evidence="1">
    <location>
        <begin position="23"/>
        <end position="45"/>
    </location>
</feature>
<organism evidence="2 3">
    <name type="scientific">Tanacetum coccineum</name>
    <dbReference type="NCBI Taxonomy" id="301880"/>
    <lineage>
        <taxon>Eukaryota</taxon>
        <taxon>Viridiplantae</taxon>
        <taxon>Streptophyta</taxon>
        <taxon>Embryophyta</taxon>
        <taxon>Tracheophyta</taxon>
        <taxon>Spermatophyta</taxon>
        <taxon>Magnoliopsida</taxon>
        <taxon>eudicotyledons</taxon>
        <taxon>Gunneridae</taxon>
        <taxon>Pentapetalae</taxon>
        <taxon>asterids</taxon>
        <taxon>campanulids</taxon>
        <taxon>Asterales</taxon>
        <taxon>Asteraceae</taxon>
        <taxon>Asteroideae</taxon>
        <taxon>Anthemideae</taxon>
        <taxon>Anthemidinae</taxon>
        <taxon>Tanacetum</taxon>
    </lineage>
</organism>
<accession>A0ABQ4XRV9</accession>
<reference evidence="2" key="1">
    <citation type="journal article" date="2022" name="Int. J. Mol. Sci.">
        <title>Draft Genome of Tanacetum Coccineum: Genomic Comparison of Closely Related Tanacetum-Family Plants.</title>
        <authorList>
            <person name="Yamashiro T."/>
            <person name="Shiraishi A."/>
            <person name="Nakayama K."/>
            <person name="Satake H."/>
        </authorList>
    </citation>
    <scope>NUCLEOTIDE SEQUENCE</scope>
</reference>